<dbReference type="EMBL" id="DTGA01000064">
    <property type="protein sequence ID" value="HGB30796.1"/>
    <property type="molecule type" value="Genomic_DNA"/>
</dbReference>
<sequence>MCSFNSSCAKLTLGAIYISKDGNIAIMKKKYMKIWRAAIPYLKKGRRKDFVLHTRGVIKAMELLLKQENGNEDALIPAAILHDTGWSKVPLDLQRTNDKAKIKRAMKMHLKYAASIIDEVLAKTGYNKKRIKTIIEIVLAHKFKNPRSLNKRLLIDADTLADVFKDQFYGDCKAYNLRPEALYNIRKNNKFYTETARKIFDKELEKRRKEFLDV</sequence>
<dbReference type="SUPFAM" id="SSF109604">
    <property type="entry name" value="HD-domain/PDEase-like"/>
    <property type="match status" value="1"/>
</dbReference>
<proteinExistence type="predicted"/>
<dbReference type="AlphaFoldDB" id="A0A7C3SNX7"/>
<accession>A0A7C3SNX7</accession>
<protein>
    <submittedName>
        <fullName evidence="2">HD domain-containing protein</fullName>
    </submittedName>
</protein>
<evidence type="ECO:0000259" key="1">
    <source>
        <dbReference type="Pfam" id="PF01966"/>
    </source>
</evidence>
<dbReference type="Pfam" id="PF01966">
    <property type="entry name" value="HD"/>
    <property type="match status" value="1"/>
</dbReference>
<dbReference type="InterPro" id="IPR006674">
    <property type="entry name" value="HD_domain"/>
</dbReference>
<dbReference type="Gene3D" id="1.10.3210.10">
    <property type="entry name" value="Hypothetical protein af1432"/>
    <property type="match status" value="1"/>
</dbReference>
<reference evidence="2" key="1">
    <citation type="journal article" date="2020" name="mSystems">
        <title>Genome- and Community-Level Interaction Insights into Carbon Utilization and Element Cycling Functions of Hydrothermarchaeota in Hydrothermal Sediment.</title>
        <authorList>
            <person name="Zhou Z."/>
            <person name="Liu Y."/>
            <person name="Xu W."/>
            <person name="Pan J."/>
            <person name="Luo Z.H."/>
            <person name="Li M."/>
        </authorList>
    </citation>
    <scope>NUCLEOTIDE SEQUENCE [LARGE SCALE GENOMIC DNA]</scope>
    <source>
        <strain evidence="2">SpSt-751</strain>
    </source>
</reference>
<name>A0A7C3SNX7_9BACT</name>
<evidence type="ECO:0000313" key="2">
    <source>
        <dbReference type="EMBL" id="HGB30796.1"/>
    </source>
</evidence>
<comment type="caution">
    <text evidence="2">The sequence shown here is derived from an EMBL/GenBank/DDBJ whole genome shotgun (WGS) entry which is preliminary data.</text>
</comment>
<organism evidence="2">
    <name type="scientific">Dictyoglomus turgidum</name>
    <dbReference type="NCBI Taxonomy" id="513050"/>
    <lineage>
        <taxon>Bacteria</taxon>
        <taxon>Pseudomonadati</taxon>
        <taxon>Dictyoglomota</taxon>
        <taxon>Dictyoglomia</taxon>
        <taxon>Dictyoglomales</taxon>
        <taxon>Dictyoglomaceae</taxon>
        <taxon>Dictyoglomus</taxon>
    </lineage>
</organism>
<dbReference type="InterPro" id="IPR003607">
    <property type="entry name" value="HD/PDEase_dom"/>
</dbReference>
<gene>
    <name evidence="2" type="ORF">ENV35_02825</name>
</gene>
<dbReference type="CDD" id="cd00077">
    <property type="entry name" value="HDc"/>
    <property type="match status" value="1"/>
</dbReference>
<feature type="domain" description="HD" evidence="1">
    <location>
        <begin position="53"/>
        <end position="160"/>
    </location>
</feature>